<evidence type="ECO:0000256" key="1">
    <source>
        <dbReference type="SAM" id="MobiDB-lite"/>
    </source>
</evidence>
<gene>
    <name evidence="2" type="ORF">BFL38_11445</name>
</gene>
<accession>A0A1E5NIT8</accession>
<reference evidence="2 3" key="1">
    <citation type="submission" date="2016-08" db="EMBL/GenBank/DDBJ databases">
        <title>Characterization and recognition of Brachyspira hampsonii sp. nov., a novel intestinal spirochete that is pathogenic to pigs.</title>
        <authorList>
            <person name="Mirajkar N."/>
            <person name="La T."/>
            <person name="Phillips N."/>
            <person name="Hampson D."/>
            <person name="Gebhart C."/>
        </authorList>
    </citation>
    <scope>NUCLEOTIDE SEQUENCE [LARGE SCALE GENOMIC DNA]</scope>
    <source>
        <strain evidence="2 3">P280/1</strain>
    </source>
</reference>
<name>A0A1E5NIT8_9SPIR</name>
<dbReference type="AlphaFoldDB" id="A0A1E5NIT8"/>
<dbReference type="Proteomes" id="UP000095247">
    <property type="component" value="Unassembled WGS sequence"/>
</dbReference>
<evidence type="ECO:0000313" key="3">
    <source>
        <dbReference type="Proteomes" id="UP000095247"/>
    </source>
</evidence>
<proteinExistence type="predicted"/>
<feature type="region of interest" description="Disordered" evidence="1">
    <location>
        <begin position="75"/>
        <end position="138"/>
    </location>
</feature>
<dbReference type="EMBL" id="MDCO01000001">
    <property type="protein sequence ID" value="OEJ16063.1"/>
    <property type="molecule type" value="Genomic_DNA"/>
</dbReference>
<dbReference type="RefSeq" id="WP_069725523.1">
    <property type="nucleotide sequence ID" value="NZ_MDCO01000001.1"/>
</dbReference>
<feature type="compositionally biased region" description="Basic residues" evidence="1">
    <location>
        <begin position="127"/>
        <end position="138"/>
    </location>
</feature>
<evidence type="ECO:0000313" key="2">
    <source>
        <dbReference type="EMBL" id="OEJ16063.1"/>
    </source>
</evidence>
<comment type="caution">
    <text evidence="2">The sequence shown here is derived from an EMBL/GenBank/DDBJ whole genome shotgun (WGS) entry which is preliminary data.</text>
</comment>
<organism evidence="2 3">
    <name type="scientific">Brachyspira hampsonii</name>
    <dbReference type="NCBI Taxonomy" id="1287055"/>
    <lineage>
        <taxon>Bacteria</taxon>
        <taxon>Pseudomonadati</taxon>
        <taxon>Spirochaetota</taxon>
        <taxon>Spirochaetia</taxon>
        <taxon>Brachyspirales</taxon>
        <taxon>Brachyspiraceae</taxon>
        <taxon>Brachyspira</taxon>
    </lineage>
</organism>
<evidence type="ECO:0008006" key="4">
    <source>
        <dbReference type="Google" id="ProtNLM"/>
    </source>
</evidence>
<protein>
    <recommendedName>
        <fullName evidence="4">DNA-directed RNA polymerase subunit omega</fullName>
    </recommendedName>
</protein>
<sequence length="138" mass="15711">MGIIPLEKLIEYKGNRYELSKAMIELAKNGGTLLKGETKYRGGKYIPTVMKNILDGKIKYEYEDGVDMIVDEEAPFKHSEAAYDESEYASEDDSSEEENDSEYAAADSDDADDDYDDDYSEDEEKSKKKKKSSKKKDE</sequence>
<feature type="compositionally biased region" description="Acidic residues" evidence="1">
    <location>
        <begin position="82"/>
        <end position="123"/>
    </location>
</feature>